<keyword evidence="4" id="KW-1185">Reference proteome</keyword>
<evidence type="ECO:0000313" key="4">
    <source>
        <dbReference type="Proteomes" id="UP000266841"/>
    </source>
</evidence>
<feature type="coiled-coil region" evidence="1">
    <location>
        <begin position="172"/>
        <end position="241"/>
    </location>
</feature>
<feature type="region of interest" description="Disordered" evidence="2">
    <location>
        <begin position="1"/>
        <end position="112"/>
    </location>
</feature>
<keyword evidence="1" id="KW-0175">Coiled coil</keyword>
<dbReference type="Proteomes" id="UP000266841">
    <property type="component" value="Unassembled WGS sequence"/>
</dbReference>
<protein>
    <submittedName>
        <fullName evidence="3">Uncharacterized protein</fullName>
    </submittedName>
</protein>
<organism evidence="3 4">
    <name type="scientific">Thalassiosira oceanica</name>
    <name type="common">Marine diatom</name>
    <dbReference type="NCBI Taxonomy" id="159749"/>
    <lineage>
        <taxon>Eukaryota</taxon>
        <taxon>Sar</taxon>
        <taxon>Stramenopiles</taxon>
        <taxon>Ochrophyta</taxon>
        <taxon>Bacillariophyta</taxon>
        <taxon>Coscinodiscophyceae</taxon>
        <taxon>Thalassiosirophycidae</taxon>
        <taxon>Thalassiosirales</taxon>
        <taxon>Thalassiosiraceae</taxon>
        <taxon>Thalassiosira</taxon>
    </lineage>
</organism>
<gene>
    <name evidence="3" type="ORF">THAOC_09732</name>
</gene>
<feature type="compositionally biased region" description="Basic and acidic residues" evidence="2">
    <location>
        <begin position="53"/>
        <end position="70"/>
    </location>
</feature>
<feature type="non-terminal residue" evidence="3">
    <location>
        <position position="350"/>
    </location>
</feature>
<evidence type="ECO:0000313" key="3">
    <source>
        <dbReference type="EMBL" id="EJK69050.1"/>
    </source>
</evidence>
<dbReference type="AlphaFoldDB" id="K0SUF6"/>
<evidence type="ECO:0000256" key="2">
    <source>
        <dbReference type="SAM" id="MobiDB-lite"/>
    </source>
</evidence>
<name>K0SUF6_THAOC</name>
<dbReference type="eggNOG" id="ENOG502QZCQ">
    <property type="taxonomic scope" value="Eukaryota"/>
</dbReference>
<accession>K0SUF6</accession>
<feature type="compositionally biased region" description="Acidic residues" evidence="2">
    <location>
        <begin position="15"/>
        <end position="24"/>
    </location>
</feature>
<reference evidence="3 4" key="1">
    <citation type="journal article" date="2012" name="Genome Biol.">
        <title>Genome and low-iron response of an oceanic diatom adapted to chronic iron limitation.</title>
        <authorList>
            <person name="Lommer M."/>
            <person name="Specht M."/>
            <person name="Roy A.S."/>
            <person name="Kraemer L."/>
            <person name="Andreson R."/>
            <person name="Gutowska M.A."/>
            <person name="Wolf J."/>
            <person name="Bergner S.V."/>
            <person name="Schilhabel M.B."/>
            <person name="Klostermeier U.C."/>
            <person name="Beiko R.G."/>
            <person name="Rosenstiel P."/>
            <person name="Hippler M."/>
            <person name="Laroche J."/>
        </authorList>
    </citation>
    <scope>NUCLEOTIDE SEQUENCE [LARGE SCALE GENOMIC DNA]</scope>
    <source>
        <strain evidence="3 4">CCMP1005</strain>
    </source>
</reference>
<proteinExistence type="predicted"/>
<dbReference type="EMBL" id="AGNL01010525">
    <property type="protein sequence ID" value="EJK69050.1"/>
    <property type="molecule type" value="Genomic_DNA"/>
</dbReference>
<sequence length="350" mass="38834">MPLAPFENLRRLDSIDEGSEDSSSDSDHDVLSLLRKKRDVRPRSAGGAPRPGKGGDDFSGRKGASDERRGRTLASSSRPSPPSRLTDRDRATTHAQPSGREESRHALASSSLKEIERQLPALHEIVSATRRELHELAAASAASIESLREQIGAAEGQRAARGAGEDPTRGEREELGAMRETLLLERDELEKAKRCHEQNEALFETRKLACREEIDFADKMMASAKDAEARARLEIQRLTELKEYVTRKDAEADAKRAEAAELWERIRMEKATLQRDREEHMLQSDELAETRTSIIKERIALLKTTGASRRGKEGPFLNLCPPSTATPGTRKPGSYDFTKVAAVHAAVVNR</sequence>
<comment type="caution">
    <text evidence="3">The sequence shown here is derived from an EMBL/GenBank/DDBJ whole genome shotgun (WGS) entry which is preliminary data.</text>
</comment>
<evidence type="ECO:0000256" key="1">
    <source>
        <dbReference type="SAM" id="Coils"/>
    </source>
</evidence>